<evidence type="ECO:0000313" key="9">
    <source>
        <dbReference type="Proteomes" id="UP000318741"/>
    </source>
</evidence>
<dbReference type="GO" id="GO:0015035">
    <property type="term" value="F:protein-disulfide reductase activity"/>
    <property type="evidence" value="ECO:0007669"/>
    <property type="project" value="UniProtKB-UniRule"/>
</dbReference>
<dbReference type="CDD" id="cd02956">
    <property type="entry name" value="ybbN"/>
    <property type="match status" value="1"/>
</dbReference>
<protein>
    <recommendedName>
        <fullName evidence="6">Thioredoxin</fullName>
    </recommendedName>
</protein>
<dbReference type="InterPro" id="IPR011990">
    <property type="entry name" value="TPR-like_helical_dom_sf"/>
</dbReference>
<dbReference type="PROSITE" id="PS51352">
    <property type="entry name" value="THIOREDOXIN_2"/>
    <property type="match status" value="1"/>
</dbReference>
<dbReference type="Pfam" id="PF00085">
    <property type="entry name" value="Thioredoxin"/>
    <property type="match status" value="1"/>
</dbReference>
<dbReference type="SUPFAM" id="SSF52833">
    <property type="entry name" value="Thioredoxin-like"/>
    <property type="match status" value="1"/>
</dbReference>
<evidence type="ECO:0000256" key="3">
    <source>
        <dbReference type="ARBA" id="ARBA00022982"/>
    </source>
</evidence>
<evidence type="ECO:0000256" key="4">
    <source>
        <dbReference type="ARBA" id="ARBA00023157"/>
    </source>
</evidence>
<sequence length="288" mass="30147">MSADAASPSPPFTVDVTAATFEAAVLRSPVPVVVDFWAPWCGPCRTLGPLLEGLAAEGNGAWTLAKVDIDQEQQLAAAFRVSSIPHVIAFAGGRPVDQFVGLKTEADLRAWLHRLAPDEADHRLAEAAKLEADSPTAAAIRYGLALDLRPGFPEATLGLARCAMRTGDVDEAAAALADLEQRGPLPPEATKLKAELALRQSGGKTDLAEARAAAEAAPDDPAAQLTLADALAAAGEYEPALQAALSVVERFPGQPRDAGKAAMLRVFEVLGADPLVGDYRRRLASALY</sequence>
<keyword evidence="5" id="KW-0676">Redox-active center</keyword>
<dbReference type="RefSeq" id="WP_145360409.1">
    <property type="nucleotide sequence ID" value="NZ_CP036265.1"/>
</dbReference>
<evidence type="ECO:0000256" key="5">
    <source>
        <dbReference type="ARBA" id="ARBA00023284"/>
    </source>
</evidence>
<feature type="domain" description="Thioredoxin" evidence="7">
    <location>
        <begin position="3"/>
        <end position="117"/>
    </location>
</feature>
<evidence type="ECO:0000259" key="7">
    <source>
        <dbReference type="PROSITE" id="PS51352"/>
    </source>
</evidence>
<evidence type="ECO:0000256" key="6">
    <source>
        <dbReference type="NCBIfam" id="TIGR01068"/>
    </source>
</evidence>
<dbReference type="FunFam" id="3.40.30.10:FF:000001">
    <property type="entry name" value="Thioredoxin"/>
    <property type="match status" value="1"/>
</dbReference>
<dbReference type="InterPro" id="IPR005746">
    <property type="entry name" value="Thioredoxin"/>
</dbReference>
<dbReference type="OrthoDB" id="9790390at2"/>
<dbReference type="Pfam" id="PF14561">
    <property type="entry name" value="TPR_20"/>
    <property type="match status" value="1"/>
</dbReference>
<dbReference type="AlphaFoldDB" id="A0A517PDX7"/>
<dbReference type="NCBIfam" id="TIGR01068">
    <property type="entry name" value="thioredoxin"/>
    <property type="match status" value="1"/>
</dbReference>
<dbReference type="PANTHER" id="PTHR43601:SF3">
    <property type="entry name" value="THIOREDOXIN, MITOCHONDRIAL"/>
    <property type="match status" value="1"/>
</dbReference>
<dbReference type="KEGG" id="acaf:CA12_36780"/>
<dbReference type="Proteomes" id="UP000318741">
    <property type="component" value="Chromosome"/>
</dbReference>
<dbReference type="PANTHER" id="PTHR43601">
    <property type="entry name" value="THIOREDOXIN, MITOCHONDRIAL"/>
    <property type="match status" value="1"/>
</dbReference>
<organism evidence="8 9">
    <name type="scientific">Alienimonas californiensis</name>
    <dbReference type="NCBI Taxonomy" id="2527989"/>
    <lineage>
        <taxon>Bacteria</taxon>
        <taxon>Pseudomonadati</taxon>
        <taxon>Planctomycetota</taxon>
        <taxon>Planctomycetia</taxon>
        <taxon>Planctomycetales</taxon>
        <taxon>Planctomycetaceae</taxon>
        <taxon>Alienimonas</taxon>
    </lineage>
</organism>
<dbReference type="GO" id="GO:0045454">
    <property type="term" value="P:cell redox homeostasis"/>
    <property type="evidence" value="ECO:0007669"/>
    <property type="project" value="TreeGrafter"/>
</dbReference>
<dbReference type="Pfam" id="PF14559">
    <property type="entry name" value="TPR_19"/>
    <property type="match status" value="1"/>
</dbReference>
<evidence type="ECO:0000313" key="8">
    <source>
        <dbReference type="EMBL" id="QDT17551.1"/>
    </source>
</evidence>
<accession>A0A517PDX7</accession>
<keyword evidence="4" id="KW-1015">Disulfide bond</keyword>
<comment type="similarity">
    <text evidence="1">Belongs to the thioredoxin family.</text>
</comment>
<dbReference type="PROSITE" id="PS00194">
    <property type="entry name" value="THIOREDOXIN_1"/>
    <property type="match status" value="1"/>
</dbReference>
<reference evidence="8 9" key="1">
    <citation type="submission" date="2019-02" db="EMBL/GenBank/DDBJ databases">
        <title>Deep-cultivation of Planctomycetes and their phenomic and genomic characterization uncovers novel biology.</title>
        <authorList>
            <person name="Wiegand S."/>
            <person name="Jogler M."/>
            <person name="Boedeker C."/>
            <person name="Pinto D."/>
            <person name="Vollmers J."/>
            <person name="Rivas-Marin E."/>
            <person name="Kohn T."/>
            <person name="Peeters S.H."/>
            <person name="Heuer A."/>
            <person name="Rast P."/>
            <person name="Oberbeckmann S."/>
            <person name="Bunk B."/>
            <person name="Jeske O."/>
            <person name="Meyerdierks A."/>
            <person name="Storesund J.E."/>
            <person name="Kallscheuer N."/>
            <person name="Luecker S."/>
            <person name="Lage O.M."/>
            <person name="Pohl T."/>
            <person name="Merkel B.J."/>
            <person name="Hornburger P."/>
            <person name="Mueller R.-W."/>
            <person name="Bruemmer F."/>
            <person name="Labrenz M."/>
            <person name="Spormann A.M."/>
            <person name="Op den Camp H."/>
            <person name="Overmann J."/>
            <person name="Amann R."/>
            <person name="Jetten M.S.M."/>
            <person name="Mascher T."/>
            <person name="Medema M.H."/>
            <person name="Devos D.P."/>
            <person name="Kaster A.-K."/>
            <person name="Ovreas L."/>
            <person name="Rohde M."/>
            <person name="Galperin M.Y."/>
            <person name="Jogler C."/>
        </authorList>
    </citation>
    <scope>NUCLEOTIDE SEQUENCE [LARGE SCALE GENOMIC DNA]</scope>
    <source>
        <strain evidence="8 9">CA12</strain>
    </source>
</reference>
<proteinExistence type="inferred from homology"/>
<dbReference type="InterPro" id="IPR013766">
    <property type="entry name" value="Thioredoxin_domain"/>
</dbReference>
<dbReference type="EMBL" id="CP036265">
    <property type="protein sequence ID" value="QDT17551.1"/>
    <property type="molecule type" value="Genomic_DNA"/>
</dbReference>
<name>A0A517PDX7_9PLAN</name>
<keyword evidence="9" id="KW-1185">Reference proteome</keyword>
<dbReference type="GO" id="GO:0006950">
    <property type="term" value="P:response to stress"/>
    <property type="evidence" value="ECO:0007669"/>
    <property type="project" value="UniProtKB-ARBA"/>
</dbReference>
<dbReference type="SUPFAM" id="SSF48452">
    <property type="entry name" value="TPR-like"/>
    <property type="match status" value="1"/>
</dbReference>
<evidence type="ECO:0000256" key="1">
    <source>
        <dbReference type="ARBA" id="ARBA00008987"/>
    </source>
</evidence>
<dbReference type="InterPro" id="IPR036249">
    <property type="entry name" value="Thioredoxin-like_sf"/>
</dbReference>
<keyword evidence="3" id="KW-0249">Electron transport</keyword>
<dbReference type="InterPro" id="IPR017937">
    <property type="entry name" value="Thioredoxin_CS"/>
</dbReference>
<evidence type="ECO:0000256" key="2">
    <source>
        <dbReference type="ARBA" id="ARBA00022448"/>
    </source>
</evidence>
<dbReference type="Gene3D" id="3.40.30.10">
    <property type="entry name" value="Glutaredoxin"/>
    <property type="match status" value="1"/>
</dbReference>
<gene>
    <name evidence="8" type="primary">trxA_3</name>
    <name evidence="8" type="ORF">CA12_36780</name>
</gene>
<dbReference type="Gene3D" id="1.25.40.10">
    <property type="entry name" value="Tetratricopeptide repeat domain"/>
    <property type="match status" value="2"/>
</dbReference>
<keyword evidence="2" id="KW-0813">Transport</keyword>